<evidence type="ECO:0000313" key="5">
    <source>
        <dbReference type="Proteomes" id="UP000281474"/>
    </source>
</evidence>
<dbReference type="Gene3D" id="1.10.443.10">
    <property type="entry name" value="Intergrase catalytic core"/>
    <property type="match status" value="1"/>
</dbReference>
<dbReference type="InterPro" id="IPR011010">
    <property type="entry name" value="DNA_brk_join_enz"/>
</dbReference>
<dbReference type="EMBL" id="QZEI01000090">
    <property type="protein sequence ID" value="RLV58178.1"/>
    <property type="molecule type" value="Genomic_DNA"/>
</dbReference>
<dbReference type="GO" id="GO:0015074">
    <property type="term" value="P:DNA integration"/>
    <property type="evidence" value="ECO:0007669"/>
    <property type="project" value="InterPro"/>
</dbReference>
<dbReference type="AlphaFoldDB" id="A0A3L8PUT0"/>
<dbReference type="GO" id="GO:0003677">
    <property type="term" value="F:DNA binding"/>
    <property type="evidence" value="ECO:0007669"/>
    <property type="project" value="UniProtKB-KW"/>
</dbReference>
<evidence type="ECO:0000256" key="1">
    <source>
        <dbReference type="ARBA" id="ARBA00023125"/>
    </source>
</evidence>
<dbReference type="InterPro" id="IPR010998">
    <property type="entry name" value="Integrase_recombinase_N"/>
</dbReference>
<dbReference type="PROSITE" id="PS51898">
    <property type="entry name" value="TYR_RECOMBINASE"/>
    <property type="match status" value="1"/>
</dbReference>
<comment type="caution">
    <text evidence="4">The sequence shown here is derived from an EMBL/GenBank/DDBJ whole genome shotgun (WGS) entry which is preliminary data.</text>
</comment>
<keyword evidence="1" id="KW-0238">DNA-binding</keyword>
<dbReference type="OrthoDB" id="8610787at2"/>
<sequence length="321" mass="37119">MKLLPPVIPIFDKPEYILEGNPVVNQYITNVSLSSVEDASLLLEHAADWLCEEKHCENNYKAYRSEITTFFHWCFDIAKLSPIQMTRKDMAKYINYCQNPPEALIGYFNVAQFTGKDELRQPNPNWRPFIGKKANGSPIPYTLSDNALKTKIAILSAFYNYLITEEYCERNVAQIWLNHSRFGKNKSYKMESSDEKLPIFTELQWSYVISTVQKLANENPNIYQRHQFLIQLLYSCYLRISEVSARAGYSPVMGQFRQNQQTGIWLFYIPKSKGGKKRSVTVSKSLLNALKSYRKFLKLRISVIPDSGFGIIRTVVIPDFS</sequence>
<dbReference type="Proteomes" id="UP000281474">
    <property type="component" value="Unassembled WGS sequence"/>
</dbReference>
<gene>
    <name evidence="4" type="ORF">D5018_18600</name>
</gene>
<dbReference type="InterPro" id="IPR002104">
    <property type="entry name" value="Integrase_catalytic"/>
</dbReference>
<keyword evidence="2" id="KW-0233">DNA recombination</keyword>
<dbReference type="GO" id="GO:0006310">
    <property type="term" value="P:DNA recombination"/>
    <property type="evidence" value="ECO:0007669"/>
    <property type="project" value="UniProtKB-KW"/>
</dbReference>
<accession>A0A3L8PUT0</accession>
<name>A0A3L8PUT0_9GAMM</name>
<feature type="domain" description="Tyr recombinase" evidence="3">
    <location>
        <begin position="196"/>
        <end position="321"/>
    </location>
</feature>
<evidence type="ECO:0000256" key="2">
    <source>
        <dbReference type="ARBA" id="ARBA00023172"/>
    </source>
</evidence>
<reference evidence="4 5" key="1">
    <citation type="submission" date="2018-09" db="EMBL/GenBank/DDBJ databases">
        <title>Phylogeny of the Shewanellaceae, and recommendation for two new genera, Pseudoshewanella and Parashewanella.</title>
        <authorList>
            <person name="Wang G."/>
        </authorList>
    </citation>
    <scope>NUCLEOTIDE SEQUENCE [LARGE SCALE GENOMIC DNA]</scope>
    <source>
        <strain evidence="4 5">C51</strain>
    </source>
</reference>
<dbReference type="Gene3D" id="1.10.150.130">
    <property type="match status" value="1"/>
</dbReference>
<proteinExistence type="predicted"/>
<protein>
    <submittedName>
        <fullName evidence="4">Site-specific integrase</fullName>
    </submittedName>
</protein>
<keyword evidence="5" id="KW-1185">Reference proteome</keyword>
<evidence type="ECO:0000259" key="3">
    <source>
        <dbReference type="PROSITE" id="PS51898"/>
    </source>
</evidence>
<evidence type="ECO:0000313" key="4">
    <source>
        <dbReference type="EMBL" id="RLV58178.1"/>
    </source>
</evidence>
<organism evidence="4 5">
    <name type="scientific">Parashewanella curva</name>
    <dbReference type="NCBI Taxonomy" id="2338552"/>
    <lineage>
        <taxon>Bacteria</taxon>
        <taxon>Pseudomonadati</taxon>
        <taxon>Pseudomonadota</taxon>
        <taxon>Gammaproteobacteria</taxon>
        <taxon>Alteromonadales</taxon>
        <taxon>Shewanellaceae</taxon>
        <taxon>Parashewanella</taxon>
    </lineage>
</organism>
<dbReference type="InterPro" id="IPR013762">
    <property type="entry name" value="Integrase-like_cat_sf"/>
</dbReference>
<dbReference type="SUPFAM" id="SSF56349">
    <property type="entry name" value="DNA breaking-rejoining enzymes"/>
    <property type="match status" value="1"/>
</dbReference>